<accession>A0A2K1Z809</accession>
<reference evidence="1 2" key="1">
    <citation type="journal article" date="2006" name="Science">
        <title>The genome of black cottonwood, Populus trichocarpa (Torr. &amp; Gray).</title>
        <authorList>
            <person name="Tuskan G.A."/>
            <person name="Difazio S."/>
            <person name="Jansson S."/>
            <person name="Bohlmann J."/>
            <person name="Grigoriev I."/>
            <person name="Hellsten U."/>
            <person name="Putnam N."/>
            <person name="Ralph S."/>
            <person name="Rombauts S."/>
            <person name="Salamov A."/>
            <person name="Schein J."/>
            <person name="Sterck L."/>
            <person name="Aerts A."/>
            <person name="Bhalerao R.R."/>
            <person name="Bhalerao R.P."/>
            <person name="Blaudez D."/>
            <person name="Boerjan W."/>
            <person name="Brun A."/>
            <person name="Brunner A."/>
            <person name="Busov V."/>
            <person name="Campbell M."/>
            <person name="Carlson J."/>
            <person name="Chalot M."/>
            <person name="Chapman J."/>
            <person name="Chen G.L."/>
            <person name="Cooper D."/>
            <person name="Coutinho P.M."/>
            <person name="Couturier J."/>
            <person name="Covert S."/>
            <person name="Cronk Q."/>
            <person name="Cunningham R."/>
            <person name="Davis J."/>
            <person name="Degroeve S."/>
            <person name="Dejardin A."/>
            <person name="Depamphilis C."/>
            <person name="Detter J."/>
            <person name="Dirks B."/>
            <person name="Dubchak I."/>
            <person name="Duplessis S."/>
            <person name="Ehlting J."/>
            <person name="Ellis B."/>
            <person name="Gendler K."/>
            <person name="Goodstein D."/>
            <person name="Gribskov M."/>
            <person name="Grimwood J."/>
            <person name="Groover A."/>
            <person name="Gunter L."/>
            <person name="Hamberger B."/>
            <person name="Heinze B."/>
            <person name="Helariutta Y."/>
            <person name="Henrissat B."/>
            <person name="Holligan D."/>
            <person name="Holt R."/>
            <person name="Huang W."/>
            <person name="Islam-Faridi N."/>
            <person name="Jones S."/>
            <person name="Jones-Rhoades M."/>
            <person name="Jorgensen R."/>
            <person name="Joshi C."/>
            <person name="Kangasjarvi J."/>
            <person name="Karlsson J."/>
            <person name="Kelleher C."/>
            <person name="Kirkpatrick R."/>
            <person name="Kirst M."/>
            <person name="Kohler A."/>
            <person name="Kalluri U."/>
            <person name="Larimer F."/>
            <person name="Leebens-Mack J."/>
            <person name="Leple J.C."/>
            <person name="Locascio P."/>
            <person name="Lou Y."/>
            <person name="Lucas S."/>
            <person name="Martin F."/>
            <person name="Montanini B."/>
            <person name="Napoli C."/>
            <person name="Nelson D.R."/>
            <person name="Nelson C."/>
            <person name="Nieminen K."/>
            <person name="Nilsson O."/>
            <person name="Pereda V."/>
            <person name="Peter G."/>
            <person name="Philippe R."/>
            <person name="Pilate G."/>
            <person name="Poliakov A."/>
            <person name="Razumovskaya J."/>
            <person name="Richardson P."/>
            <person name="Rinaldi C."/>
            <person name="Ritland K."/>
            <person name="Rouze P."/>
            <person name="Ryaboy D."/>
            <person name="Schmutz J."/>
            <person name="Schrader J."/>
            <person name="Segerman B."/>
            <person name="Shin H."/>
            <person name="Siddiqui A."/>
            <person name="Sterky F."/>
            <person name="Terry A."/>
            <person name="Tsai C.J."/>
            <person name="Uberbacher E."/>
            <person name="Unneberg P."/>
            <person name="Vahala J."/>
            <person name="Wall K."/>
            <person name="Wessler S."/>
            <person name="Yang G."/>
            <person name="Yin T."/>
            <person name="Douglas C."/>
            <person name="Marra M."/>
            <person name="Sandberg G."/>
            <person name="Van de Peer Y."/>
            <person name="Rokhsar D."/>
        </authorList>
    </citation>
    <scope>NUCLEOTIDE SEQUENCE [LARGE SCALE GENOMIC DNA]</scope>
    <source>
        <strain evidence="2">cv. Nisqually</strain>
    </source>
</reference>
<gene>
    <name evidence="1" type="ORF">POPTR_009G147400</name>
</gene>
<name>A0A2K1Z809_POPTR</name>
<dbReference type="AlphaFoldDB" id="A0A2K1Z809"/>
<keyword evidence="2" id="KW-1185">Reference proteome</keyword>
<dbReference type="InParanoid" id="A0A2K1Z809"/>
<proteinExistence type="predicted"/>
<dbReference type="EMBL" id="CM009298">
    <property type="protein sequence ID" value="PNT21422.1"/>
    <property type="molecule type" value="Genomic_DNA"/>
</dbReference>
<dbReference type="Proteomes" id="UP000006729">
    <property type="component" value="Chromosome 9"/>
</dbReference>
<evidence type="ECO:0000313" key="1">
    <source>
        <dbReference type="EMBL" id="PNT21422.1"/>
    </source>
</evidence>
<organism evidence="1 2">
    <name type="scientific">Populus trichocarpa</name>
    <name type="common">Western balsam poplar</name>
    <name type="synonym">Populus balsamifera subsp. trichocarpa</name>
    <dbReference type="NCBI Taxonomy" id="3694"/>
    <lineage>
        <taxon>Eukaryota</taxon>
        <taxon>Viridiplantae</taxon>
        <taxon>Streptophyta</taxon>
        <taxon>Embryophyta</taxon>
        <taxon>Tracheophyta</taxon>
        <taxon>Spermatophyta</taxon>
        <taxon>Magnoliopsida</taxon>
        <taxon>eudicotyledons</taxon>
        <taxon>Gunneridae</taxon>
        <taxon>Pentapetalae</taxon>
        <taxon>rosids</taxon>
        <taxon>fabids</taxon>
        <taxon>Malpighiales</taxon>
        <taxon>Salicaceae</taxon>
        <taxon>Saliceae</taxon>
        <taxon>Populus</taxon>
    </lineage>
</organism>
<evidence type="ECO:0000313" key="2">
    <source>
        <dbReference type="Proteomes" id="UP000006729"/>
    </source>
</evidence>
<sequence>MLLVFSPILSRPGWFSAKRTSRPTDENVKTVCSLRFHPAFEVGFEFSHSHAVGILSQPVQTGVALTKPDFETDKNVKTACFLRLLPVS</sequence>
<protein>
    <submittedName>
        <fullName evidence="1">Uncharacterized protein</fullName>
    </submittedName>
</protein>